<accession>A0A645C1Q1</accession>
<organism evidence="1">
    <name type="scientific">bioreactor metagenome</name>
    <dbReference type="NCBI Taxonomy" id="1076179"/>
    <lineage>
        <taxon>unclassified sequences</taxon>
        <taxon>metagenomes</taxon>
        <taxon>ecological metagenomes</taxon>
    </lineage>
</organism>
<dbReference type="EMBL" id="VSSQ01023997">
    <property type="protein sequence ID" value="MPM71268.1"/>
    <property type="molecule type" value="Genomic_DNA"/>
</dbReference>
<sequence>MAAGVVQLGAVNGAHLKHAAKKRHAHLLILLRALRQRGVGAKIF</sequence>
<protein>
    <submittedName>
        <fullName evidence="1">Uncharacterized protein</fullName>
    </submittedName>
</protein>
<gene>
    <name evidence="1" type="ORF">SDC9_118232</name>
</gene>
<proteinExistence type="predicted"/>
<dbReference type="AlphaFoldDB" id="A0A645C1Q1"/>
<evidence type="ECO:0000313" key="1">
    <source>
        <dbReference type="EMBL" id="MPM71268.1"/>
    </source>
</evidence>
<comment type="caution">
    <text evidence="1">The sequence shown here is derived from an EMBL/GenBank/DDBJ whole genome shotgun (WGS) entry which is preliminary data.</text>
</comment>
<reference evidence="1" key="1">
    <citation type="submission" date="2019-08" db="EMBL/GenBank/DDBJ databases">
        <authorList>
            <person name="Kucharzyk K."/>
            <person name="Murdoch R.W."/>
            <person name="Higgins S."/>
            <person name="Loffler F."/>
        </authorList>
    </citation>
    <scope>NUCLEOTIDE SEQUENCE</scope>
</reference>
<name>A0A645C1Q1_9ZZZZ</name>